<name>A0A291GAW2_9RHOB</name>
<dbReference type="PROSITE" id="PS50995">
    <property type="entry name" value="HTH_MARR_2"/>
    <property type="match status" value="1"/>
</dbReference>
<dbReference type="GO" id="GO:0003700">
    <property type="term" value="F:DNA-binding transcription factor activity"/>
    <property type="evidence" value="ECO:0007669"/>
    <property type="project" value="InterPro"/>
</dbReference>
<dbReference type="STRING" id="1758178.GCA_001550095_00035"/>
<sequence>MAEIQKETDFTRTGSEGYQVNLMARLFARALQAQIKPLGLSTGTFPVLLALWEREGQTQRELVTELGVEQATMANTLSRMERDGLITRRAHEADARVQTVWLTERAKGLEQAATTAAGEVNDRAMAGLTEQERQTFAALLSRVIGNLSDH</sequence>
<accession>A0A291GAW2</accession>
<dbReference type="InterPro" id="IPR036390">
    <property type="entry name" value="WH_DNA-bd_sf"/>
</dbReference>
<dbReference type="PANTHER" id="PTHR42756">
    <property type="entry name" value="TRANSCRIPTIONAL REGULATOR, MARR"/>
    <property type="match status" value="1"/>
</dbReference>
<dbReference type="Gene3D" id="1.10.10.10">
    <property type="entry name" value="Winged helix-like DNA-binding domain superfamily/Winged helix DNA-binding domain"/>
    <property type="match status" value="1"/>
</dbReference>
<dbReference type="PRINTS" id="PR00598">
    <property type="entry name" value="HTHMARR"/>
</dbReference>
<dbReference type="OrthoDB" id="511972at2"/>
<evidence type="ECO:0000259" key="4">
    <source>
        <dbReference type="PROSITE" id="PS50995"/>
    </source>
</evidence>
<dbReference type="GO" id="GO:0003677">
    <property type="term" value="F:DNA binding"/>
    <property type="evidence" value="ECO:0007669"/>
    <property type="project" value="UniProtKB-KW"/>
</dbReference>
<dbReference type="Proteomes" id="UP000217935">
    <property type="component" value="Chromosome"/>
</dbReference>
<keyword evidence="1" id="KW-0805">Transcription regulation</keyword>
<dbReference type="RefSeq" id="WP_096805402.1">
    <property type="nucleotide sequence ID" value="NZ_CP022196.1"/>
</dbReference>
<keyword evidence="3" id="KW-0804">Transcription</keyword>
<feature type="domain" description="HTH marR-type" evidence="4">
    <location>
        <begin position="1"/>
        <end position="145"/>
    </location>
</feature>
<keyword evidence="6" id="KW-1185">Reference proteome</keyword>
<dbReference type="Pfam" id="PF01047">
    <property type="entry name" value="MarR"/>
    <property type="match status" value="1"/>
</dbReference>
<evidence type="ECO:0000256" key="3">
    <source>
        <dbReference type="ARBA" id="ARBA00023163"/>
    </source>
</evidence>
<reference evidence="5 6" key="1">
    <citation type="submission" date="2017-06" db="EMBL/GenBank/DDBJ databases">
        <title>Celeribacter sp. TSPH2 complete genome sequence.</title>
        <authorList>
            <person name="Woo J.-H."/>
            <person name="Kim H.-S."/>
        </authorList>
    </citation>
    <scope>NUCLEOTIDE SEQUENCE [LARGE SCALE GENOMIC DNA]</scope>
    <source>
        <strain evidence="5 6">TSPH2</strain>
    </source>
</reference>
<dbReference type="KEGG" id="ceh:CEW89_06930"/>
<evidence type="ECO:0000313" key="6">
    <source>
        <dbReference type="Proteomes" id="UP000217935"/>
    </source>
</evidence>
<protein>
    <submittedName>
        <fullName evidence="5">MarR family transcriptional regulator</fullName>
    </submittedName>
</protein>
<dbReference type="InterPro" id="IPR036388">
    <property type="entry name" value="WH-like_DNA-bd_sf"/>
</dbReference>
<dbReference type="SMART" id="SM00347">
    <property type="entry name" value="HTH_MARR"/>
    <property type="match status" value="1"/>
</dbReference>
<dbReference type="InterPro" id="IPR000835">
    <property type="entry name" value="HTH_MarR-typ"/>
</dbReference>
<gene>
    <name evidence="5" type="ORF">CEW89_06930</name>
</gene>
<dbReference type="PANTHER" id="PTHR42756:SF1">
    <property type="entry name" value="TRANSCRIPTIONAL REPRESSOR OF EMRAB OPERON"/>
    <property type="match status" value="1"/>
</dbReference>
<evidence type="ECO:0000256" key="1">
    <source>
        <dbReference type="ARBA" id="ARBA00023015"/>
    </source>
</evidence>
<organism evidence="5 6">
    <name type="scientific">Celeribacter ethanolicus</name>
    <dbReference type="NCBI Taxonomy" id="1758178"/>
    <lineage>
        <taxon>Bacteria</taxon>
        <taxon>Pseudomonadati</taxon>
        <taxon>Pseudomonadota</taxon>
        <taxon>Alphaproteobacteria</taxon>
        <taxon>Rhodobacterales</taxon>
        <taxon>Roseobacteraceae</taxon>
        <taxon>Celeribacter</taxon>
    </lineage>
</organism>
<evidence type="ECO:0000256" key="2">
    <source>
        <dbReference type="ARBA" id="ARBA00023125"/>
    </source>
</evidence>
<dbReference type="SUPFAM" id="SSF46785">
    <property type="entry name" value="Winged helix' DNA-binding domain"/>
    <property type="match status" value="1"/>
</dbReference>
<proteinExistence type="predicted"/>
<evidence type="ECO:0000313" key="5">
    <source>
        <dbReference type="EMBL" id="ATG47325.1"/>
    </source>
</evidence>
<dbReference type="AlphaFoldDB" id="A0A291GAW2"/>
<keyword evidence="2" id="KW-0238">DNA-binding</keyword>
<dbReference type="EMBL" id="CP022196">
    <property type="protein sequence ID" value="ATG47325.1"/>
    <property type="molecule type" value="Genomic_DNA"/>
</dbReference>